<evidence type="ECO:0000259" key="4">
    <source>
        <dbReference type="Pfam" id="PF00080"/>
    </source>
</evidence>
<feature type="domain" description="Superoxide dismutase copper/zinc binding" evidence="4">
    <location>
        <begin position="56"/>
        <end position="195"/>
    </location>
</feature>
<evidence type="ECO:0000256" key="3">
    <source>
        <dbReference type="SAM" id="SignalP"/>
    </source>
</evidence>
<dbReference type="PANTHER" id="PTHR10003">
    <property type="entry name" value="SUPEROXIDE DISMUTASE CU-ZN -RELATED"/>
    <property type="match status" value="1"/>
</dbReference>
<keyword evidence="2" id="KW-0560">Oxidoreductase</keyword>
<dbReference type="SUPFAM" id="SSF49329">
    <property type="entry name" value="Cu,Zn superoxide dismutase-like"/>
    <property type="match status" value="1"/>
</dbReference>
<feature type="signal peptide" evidence="3">
    <location>
        <begin position="1"/>
        <end position="19"/>
    </location>
</feature>
<dbReference type="InterPro" id="IPR036423">
    <property type="entry name" value="SOD-like_Cu/Zn_dom_sf"/>
</dbReference>
<evidence type="ECO:0000313" key="5">
    <source>
        <dbReference type="EMBL" id="SNT73636.1"/>
    </source>
</evidence>
<dbReference type="InterPro" id="IPR024134">
    <property type="entry name" value="SOD_Cu/Zn_/chaperone"/>
</dbReference>
<comment type="similarity">
    <text evidence="1 2">Belongs to the Cu-Zn superoxide dismutase family.</text>
</comment>
<gene>
    <name evidence="5" type="ORF">SAMN06297382_1915</name>
</gene>
<comment type="cofactor">
    <cofactor evidence="2">
        <name>Cu cation</name>
        <dbReference type="ChEBI" id="CHEBI:23378"/>
    </cofactor>
    <text evidence="2">Binds 1 copper ion per subunit.</text>
</comment>
<dbReference type="InterPro" id="IPR018152">
    <property type="entry name" value="SOD_Cu/Zn_BS"/>
</dbReference>
<dbReference type="Gene3D" id="2.60.40.200">
    <property type="entry name" value="Superoxide dismutase, copper/zinc binding domain"/>
    <property type="match status" value="1"/>
</dbReference>
<evidence type="ECO:0000256" key="1">
    <source>
        <dbReference type="ARBA" id="ARBA00010457"/>
    </source>
</evidence>
<evidence type="ECO:0000313" key="6">
    <source>
        <dbReference type="Proteomes" id="UP000198346"/>
    </source>
</evidence>
<dbReference type="PROSITE" id="PS51257">
    <property type="entry name" value="PROKAR_LIPOPROTEIN"/>
    <property type="match status" value="1"/>
</dbReference>
<accession>A0A239PUN0</accession>
<comment type="cofactor">
    <cofactor evidence="2">
        <name>Zn(2+)</name>
        <dbReference type="ChEBI" id="CHEBI:29105"/>
    </cofactor>
    <text evidence="2">Binds 1 zinc ion per subunit.</text>
</comment>
<sequence>MRPADCRLLALAAAAPALAACGGLQNEARPLLEELAPSGWADAEAAVVNAAGETVGRAVFAEAPGGVLMRIDVKGLSKGWHGVHFHQRGDCSDGPDGFKASGGHVGLGGNAHGLLNPEGSESGDLPNLYAAADGRVTVEVFRWGVSLYPSEANAAANGPEPLLDDDGFAVVIHAHPDDHETQPIGGAGERVACAAVTG</sequence>
<dbReference type="GO" id="GO:0005507">
    <property type="term" value="F:copper ion binding"/>
    <property type="evidence" value="ECO:0007669"/>
    <property type="project" value="InterPro"/>
</dbReference>
<name>A0A239PUN0_9PROT</name>
<dbReference type="AlphaFoldDB" id="A0A239PUN0"/>
<dbReference type="Pfam" id="PF00080">
    <property type="entry name" value="Sod_Cu"/>
    <property type="match status" value="1"/>
</dbReference>
<keyword evidence="2" id="KW-0479">Metal-binding</keyword>
<dbReference type="PROSITE" id="PS00332">
    <property type="entry name" value="SOD_CU_ZN_2"/>
    <property type="match status" value="1"/>
</dbReference>
<feature type="chain" id="PRO_5012263752" description="Superoxide dismutase [Cu-Zn]" evidence="3">
    <location>
        <begin position="20"/>
        <end position="198"/>
    </location>
</feature>
<reference evidence="5 6" key="1">
    <citation type="submission" date="2017-07" db="EMBL/GenBank/DDBJ databases">
        <authorList>
            <person name="Sun Z.S."/>
            <person name="Albrecht U."/>
            <person name="Echele G."/>
            <person name="Lee C.C."/>
        </authorList>
    </citation>
    <scope>NUCLEOTIDE SEQUENCE [LARGE SCALE GENOMIC DNA]</scope>
    <source>
        <strain evidence="5 6">CGMCC 1.12710</strain>
    </source>
</reference>
<organism evidence="5 6">
    <name type="scientific">Amphiplicatus metriothermophilus</name>
    <dbReference type="NCBI Taxonomy" id="1519374"/>
    <lineage>
        <taxon>Bacteria</taxon>
        <taxon>Pseudomonadati</taxon>
        <taxon>Pseudomonadota</taxon>
        <taxon>Alphaproteobacteria</taxon>
        <taxon>Parvularculales</taxon>
        <taxon>Parvularculaceae</taxon>
        <taxon>Amphiplicatus</taxon>
    </lineage>
</organism>
<keyword evidence="3" id="KW-0732">Signal</keyword>
<keyword evidence="6" id="KW-1185">Reference proteome</keyword>
<dbReference type="Proteomes" id="UP000198346">
    <property type="component" value="Unassembled WGS sequence"/>
</dbReference>
<dbReference type="GO" id="GO:0004784">
    <property type="term" value="F:superoxide dismutase activity"/>
    <property type="evidence" value="ECO:0007669"/>
    <property type="project" value="UniProtKB-EC"/>
</dbReference>
<keyword evidence="2" id="KW-0186">Copper</keyword>
<dbReference type="EC" id="1.15.1.1" evidence="2"/>
<dbReference type="InterPro" id="IPR001424">
    <property type="entry name" value="SOD_Cu_Zn_dom"/>
</dbReference>
<evidence type="ECO:0000256" key="2">
    <source>
        <dbReference type="RuleBase" id="RU000393"/>
    </source>
</evidence>
<comment type="catalytic activity">
    <reaction evidence="2">
        <text>2 superoxide + 2 H(+) = H2O2 + O2</text>
        <dbReference type="Rhea" id="RHEA:20696"/>
        <dbReference type="ChEBI" id="CHEBI:15378"/>
        <dbReference type="ChEBI" id="CHEBI:15379"/>
        <dbReference type="ChEBI" id="CHEBI:16240"/>
        <dbReference type="ChEBI" id="CHEBI:18421"/>
        <dbReference type="EC" id="1.15.1.1"/>
    </reaction>
</comment>
<keyword evidence="2" id="KW-0862">Zinc</keyword>
<comment type="function">
    <text evidence="2">Destroys radicals which are normally produced within the cells and which are toxic to biological systems.</text>
</comment>
<protein>
    <recommendedName>
        <fullName evidence="2">Superoxide dismutase [Cu-Zn]</fullName>
        <ecNumber evidence="2">1.15.1.1</ecNumber>
    </recommendedName>
</protein>
<proteinExistence type="inferred from homology"/>
<dbReference type="EMBL" id="FZQA01000003">
    <property type="protein sequence ID" value="SNT73636.1"/>
    <property type="molecule type" value="Genomic_DNA"/>
</dbReference>